<accession>A0A7C9P4G0</accession>
<gene>
    <name evidence="2" type="ORF">GZ085_02825</name>
</gene>
<evidence type="ECO:0000313" key="3">
    <source>
        <dbReference type="Proteomes" id="UP000483432"/>
    </source>
</evidence>
<keyword evidence="1" id="KW-0812">Transmembrane</keyword>
<dbReference type="Proteomes" id="UP000483432">
    <property type="component" value="Unassembled WGS sequence"/>
</dbReference>
<dbReference type="SUPFAM" id="SSF81342">
    <property type="entry name" value="Transmembrane di-heme cytochromes"/>
    <property type="match status" value="1"/>
</dbReference>
<feature type="transmembrane region" description="Helical" evidence="1">
    <location>
        <begin position="12"/>
        <end position="30"/>
    </location>
</feature>
<dbReference type="GO" id="GO:0016020">
    <property type="term" value="C:membrane"/>
    <property type="evidence" value="ECO:0007669"/>
    <property type="project" value="InterPro"/>
</dbReference>
<reference evidence="2 3" key="1">
    <citation type="submission" date="2019-09" db="EMBL/GenBank/DDBJ databases">
        <title>H2 Metabolism Revealed by Metagenomic Analysis in Subglacial Sediment of East Antarctica.</title>
        <authorList>
            <person name="Yang Z."/>
            <person name="Zhang Y."/>
            <person name="Lv Y."/>
            <person name="Yan W."/>
            <person name="Xiao X."/>
            <person name="Sun B."/>
            <person name="Ma H."/>
        </authorList>
    </citation>
    <scope>NUCLEOTIDE SEQUENCE [LARGE SCALE GENOMIC DNA]</scope>
    <source>
        <strain evidence="2">Bin2_2</strain>
    </source>
</reference>
<keyword evidence="1" id="KW-1133">Transmembrane helix</keyword>
<name>A0A7C9P4G0_9PROT</name>
<dbReference type="AlphaFoldDB" id="A0A7C9P4G0"/>
<keyword evidence="1" id="KW-0472">Membrane</keyword>
<feature type="non-terminal residue" evidence="2">
    <location>
        <position position="1"/>
    </location>
</feature>
<dbReference type="EMBL" id="JAAFGW010000023">
    <property type="protein sequence ID" value="NDP47323.1"/>
    <property type="molecule type" value="Genomic_DNA"/>
</dbReference>
<organism evidence="2 3">
    <name type="scientific">Sulfuriferula multivorans</name>
    <dbReference type="NCBI Taxonomy" id="1559896"/>
    <lineage>
        <taxon>Bacteria</taxon>
        <taxon>Pseudomonadati</taxon>
        <taxon>Pseudomonadota</taxon>
        <taxon>Betaproteobacteria</taxon>
        <taxon>Nitrosomonadales</taxon>
        <taxon>Sulfuricellaceae</taxon>
        <taxon>Sulfuriferula</taxon>
    </lineage>
</organism>
<evidence type="ECO:0000313" key="2">
    <source>
        <dbReference type="EMBL" id="NDP47323.1"/>
    </source>
</evidence>
<sequence length="47" mass="5424">DLLTEVHETLNFTLLTLVILHVGAALKHHFIERLPFMQRMGLGKKEL</sequence>
<comment type="caution">
    <text evidence="2">The sequence shown here is derived from an EMBL/GenBank/DDBJ whole genome shotgun (WGS) entry which is preliminary data.</text>
</comment>
<evidence type="ECO:0000256" key="1">
    <source>
        <dbReference type="SAM" id="Phobius"/>
    </source>
</evidence>
<proteinExistence type="predicted"/>
<dbReference type="InterPro" id="IPR016174">
    <property type="entry name" value="Di-haem_cyt_TM"/>
</dbReference>
<protein>
    <submittedName>
        <fullName evidence="2">Cytochrome b</fullName>
    </submittedName>
</protein>
<dbReference type="GO" id="GO:0022904">
    <property type="term" value="P:respiratory electron transport chain"/>
    <property type="evidence" value="ECO:0007669"/>
    <property type="project" value="InterPro"/>
</dbReference>